<evidence type="ECO:0000313" key="2">
    <source>
        <dbReference type="Proteomes" id="UP000215137"/>
    </source>
</evidence>
<dbReference type="EMBL" id="CP022983">
    <property type="protein sequence ID" value="ASV67593.1"/>
    <property type="molecule type" value="Genomic_DNA"/>
</dbReference>
<dbReference type="KEGG" id="bko:CKF48_09825"/>
<gene>
    <name evidence="1" type="ORF">CKF48_09825</name>
</gene>
<organism evidence="1 2">
    <name type="scientific">Cytobacillus kochii</name>
    <dbReference type="NCBI Taxonomy" id="859143"/>
    <lineage>
        <taxon>Bacteria</taxon>
        <taxon>Bacillati</taxon>
        <taxon>Bacillota</taxon>
        <taxon>Bacilli</taxon>
        <taxon>Bacillales</taxon>
        <taxon>Bacillaceae</taxon>
        <taxon>Cytobacillus</taxon>
    </lineage>
</organism>
<proteinExistence type="predicted"/>
<sequence>MKEVAIVFTHDDNGYYIEEVFESLEKAQEEWELDKIFEGMEWQEFQEEMNDPSTAINCQVAVIHKVS</sequence>
<keyword evidence="2" id="KW-1185">Reference proteome</keyword>
<accession>A0A248THC5</accession>
<evidence type="ECO:0000313" key="1">
    <source>
        <dbReference type="EMBL" id="ASV67593.1"/>
    </source>
</evidence>
<reference evidence="1 2" key="1">
    <citation type="submission" date="2017-08" db="EMBL/GenBank/DDBJ databases">
        <title>Complete Genome Sequence of Bacillus kochii Oregon-R-modENCODE STRAIN BDGP4, isolated from Drosophila melanogaster gut.</title>
        <authorList>
            <person name="Wan K.H."/>
            <person name="Yu C."/>
            <person name="Park S."/>
            <person name="Hammonds A.S."/>
            <person name="Booth B.W."/>
            <person name="Celniker S.E."/>
        </authorList>
    </citation>
    <scope>NUCLEOTIDE SEQUENCE [LARGE SCALE GENOMIC DNA]</scope>
    <source>
        <strain evidence="1 2">BDGP4</strain>
    </source>
</reference>
<dbReference type="AlphaFoldDB" id="A0A248THC5"/>
<name>A0A248THC5_9BACI</name>
<dbReference type="Proteomes" id="UP000215137">
    <property type="component" value="Chromosome"/>
</dbReference>
<dbReference type="RefSeq" id="WP_095371168.1">
    <property type="nucleotide sequence ID" value="NZ_CP022983.1"/>
</dbReference>
<protein>
    <submittedName>
        <fullName evidence="1">Uncharacterized protein</fullName>
    </submittedName>
</protein>